<organism evidence="1 2">
    <name type="scientific">Scophthalmus maximus</name>
    <name type="common">Turbot</name>
    <name type="synonym">Psetta maxima</name>
    <dbReference type="NCBI Taxonomy" id="52904"/>
    <lineage>
        <taxon>Eukaryota</taxon>
        <taxon>Metazoa</taxon>
        <taxon>Chordata</taxon>
        <taxon>Craniata</taxon>
        <taxon>Vertebrata</taxon>
        <taxon>Euteleostomi</taxon>
        <taxon>Actinopterygii</taxon>
        <taxon>Neopterygii</taxon>
        <taxon>Teleostei</taxon>
        <taxon>Neoteleostei</taxon>
        <taxon>Acanthomorphata</taxon>
        <taxon>Carangaria</taxon>
        <taxon>Pleuronectiformes</taxon>
        <taxon>Pleuronectoidei</taxon>
        <taxon>Scophthalmidae</taxon>
        <taxon>Scophthalmus</taxon>
    </lineage>
</organism>
<dbReference type="AlphaFoldDB" id="A0A2U9CCU8"/>
<evidence type="ECO:0000313" key="1">
    <source>
        <dbReference type="EMBL" id="AWP13606.1"/>
    </source>
</evidence>
<gene>
    <name evidence="1" type="ORF">SMAX5B_004771</name>
</gene>
<evidence type="ECO:0000313" key="2">
    <source>
        <dbReference type="Proteomes" id="UP000246464"/>
    </source>
</evidence>
<sequence>RAATRLLSSYSVGAFLRCSQFVLFPASLEIPTVPLDDRLHRGNSGGLILVRRPAPGYQTTWLRFQTSLPPNEGKQNIDRVEPRFTGDEKRKLDSCQFVKEEQKLAPSSTGMRTGRGP</sequence>
<keyword evidence="2" id="KW-1185">Reference proteome</keyword>
<feature type="non-terminal residue" evidence="1">
    <location>
        <position position="1"/>
    </location>
</feature>
<proteinExistence type="predicted"/>
<reference evidence="1 2" key="1">
    <citation type="submission" date="2017-12" db="EMBL/GenBank/DDBJ databases">
        <title>Integrating genomic resources of turbot (Scophthalmus maximus) in depth evaluation of genetic and physical mapping variation across individuals.</title>
        <authorList>
            <person name="Martinez P."/>
        </authorList>
    </citation>
    <scope>NUCLEOTIDE SEQUENCE [LARGE SCALE GENOMIC DNA]</scope>
</reference>
<dbReference type="Proteomes" id="UP000246464">
    <property type="component" value="Chromosome 14"/>
</dbReference>
<protein>
    <submittedName>
        <fullName evidence="1">Uncharacterized protein</fullName>
    </submittedName>
</protein>
<dbReference type="EMBL" id="CP026256">
    <property type="protein sequence ID" value="AWP13606.1"/>
    <property type="molecule type" value="Genomic_DNA"/>
</dbReference>
<accession>A0A2U9CCU8</accession>
<name>A0A2U9CCU8_SCOMX</name>